<dbReference type="AlphaFoldDB" id="M2ZNU5"/>
<evidence type="ECO:0000313" key="4">
    <source>
        <dbReference type="Proteomes" id="UP000011731"/>
    </source>
</evidence>
<dbReference type="Pfam" id="PF01740">
    <property type="entry name" value="STAS"/>
    <property type="match status" value="1"/>
</dbReference>
<organism evidence="3 4">
    <name type="scientific">Rhodococcus ruber BKS 20-38</name>
    <dbReference type="NCBI Taxonomy" id="1278076"/>
    <lineage>
        <taxon>Bacteria</taxon>
        <taxon>Bacillati</taxon>
        <taxon>Actinomycetota</taxon>
        <taxon>Actinomycetes</taxon>
        <taxon>Mycobacteriales</taxon>
        <taxon>Nocardiaceae</taxon>
        <taxon>Rhodococcus</taxon>
    </lineage>
</organism>
<evidence type="ECO:0000313" key="3">
    <source>
        <dbReference type="EMBL" id="EME62498.1"/>
    </source>
</evidence>
<evidence type="ECO:0000256" key="1">
    <source>
        <dbReference type="SAM" id="Phobius"/>
    </source>
</evidence>
<dbReference type="InterPro" id="IPR002645">
    <property type="entry name" value="STAS_dom"/>
</dbReference>
<gene>
    <name evidence="3" type="ORF">G352_16484</name>
</gene>
<keyword evidence="1" id="KW-1133">Transmembrane helix</keyword>
<dbReference type="GO" id="GO:0043856">
    <property type="term" value="F:anti-sigma factor antagonist activity"/>
    <property type="evidence" value="ECO:0007669"/>
    <property type="project" value="TreeGrafter"/>
</dbReference>
<dbReference type="Gene3D" id="3.30.750.24">
    <property type="entry name" value="STAS domain"/>
    <property type="match status" value="1"/>
</dbReference>
<name>M2ZNU5_9NOCA</name>
<dbReference type="SUPFAM" id="SSF52091">
    <property type="entry name" value="SpoIIaa-like"/>
    <property type="match status" value="1"/>
</dbReference>
<dbReference type="PATRIC" id="fig|1278076.4.peg.3403"/>
<dbReference type="EMBL" id="AOEX01000055">
    <property type="protein sequence ID" value="EME62498.1"/>
    <property type="molecule type" value="Genomic_DNA"/>
</dbReference>
<dbReference type="PROSITE" id="PS50801">
    <property type="entry name" value="STAS"/>
    <property type="match status" value="1"/>
</dbReference>
<dbReference type="PANTHER" id="PTHR33495">
    <property type="entry name" value="ANTI-SIGMA FACTOR ANTAGONIST TM_1081-RELATED-RELATED"/>
    <property type="match status" value="1"/>
</dbReference>
<keyword evidence="1" id="KW-0472">Membrane</keyword>
<comment type="caution">
    <text evidence="3">The sequence shown here is derived from an EMBL/GenBank/DDBJ whole genome shotgun (WGS) entry which is preliminary data.</text>
</comment>
<dbReference type="RefSeq" id="WP_003937375.1">
    <property type="nucleotide sequence ID" value="NZ_AOEX01000055.1"/>
</dbReference>
<feature type="domain" description="STAS" evidence="2">
    <location>
        <begin position="1"/>
        <end position="96"/>
    </location>
</feature>
<dbReference type="PANTHER" id="PTHR33495:SF13">
    <property type="entry name" value="ANTI-SIGMA-F FACTOR ANTAGONIST RSFB"/>
    <property type="match status" value="1"/>
</dbReference>
<dbReference type="Proteomes" id="UP000011731">
    <property type="component" value="Unassembled WGS sequence"/>
</dbReference>
<dbReference type="InterPro" id="IPR036513">
    <property type="entry name" value="STAS_dom_sf"/>
</dbReference>
<protein>
    <submittedName>
        <fullName evidence="3">Anti-anti-sigma factor</fullName>
    </submittedName>
</protein>
<keyword evidence="4" id="KW-1185">Reference proteome</keyword>
<keyword evidence="1" id="KW-0812">Transmembrane</keyword>
<dbReference type="CDD" id="cd07043">
    <property type="entry name" value="STAS_anti-anti-sigma_factors"/>
    <property type="match status" value="1"/>
</dbReference>
<accession>M2ZNU5</accession>
<evidence type="ECO:0000259" key="2">
    <source>
        <dbReference type="PROSITE" id="PS50801"/>
    </source>
</evidence>
<feature type="transmembrane region" description="Helical" evidence="1">
    <location>
        <begin position="30"/>
        <end position="48"/>
    </location>
</feature>
<sequence length="102" mass="10582">MLTVRGDLDLATAPALEPHLSRASADGTDLVLDPTGVAFLGCVGMAMFDAAANRVRRRHATLTTAVQPQVRHVLHLTGLDATLACCDTVAEAVAATNGSTRT</sequence>
<proteinExistence type="predicted"/>
<reference evidence="3 4" key="1">
    <citation type="journal article" date="2013" name="Genome Announc.">
        <title>Draft Genome Sequence of Rhodococcus ruber Strain BKS 20-38.</title>
        <authorList>
            <person name="Bala M."/>
            <person name="Kumar S."/>
            <person name="Raghava G.P."/>
            <person name="Mayilraj S."/>
        </authorList>
    </citation>
    <scope>NUCLEOTIDE SEQUENCE [LARGE SCALE GENOMIC DNA]</scope>
    <source>
        <strain evidence="3 4">BKS 20-38</strain>
    </source>
</reference>